<keyword evidence="4 8" id="KW-0133">Cell shape</keyword>
<dbReference type="InterPro" id="IPR051050">
    <property type="entry name" value="Lipid_II_flippase_MurJ/MviN"/>
</dbReference>
<evidence type="ECO:0000256" key="5">
    <source>
        <dbReference type="ARBA" id="ARBA00022984"/>
    </source>
</evidence>
<feature type="transmembrane region" description="Helical" evidence="9">
    <location>
        <begin position="264"/>
        <end position="282"/>
    </location>
</feature>
<feature type="transmembrane region" description="Helical" evidence="9">
    <location>
        <begin position="123"/>
        <end position="143"/>
    </location>
</feature>
<comment type="similarity">
    <text evidence="8">Belongs to the MurJ/MviN family.</text>
</comment>
<name>A0ABV7A4L0_9BACI</name>
<feature type="transmembrane region" description="Helical" evidence="9">
    <location>
        <begin position="180"/>
        <end position="199"/>
    </location>
</feature>
<dbReference type="RefSeq" id="WP_390304013.1">
    <property type="nucleotide sequence ID" value="NZ_JBHRRZ010000009.1"/>
</dbReference>
<protein>
    <recommendedName>
        <fullName evidence="8">Lipid II flippase</fullName>
    </recommendedName>
</protein>
<dbReference type="Pfam" id="PF03023">
    <property type="entry name" value="MurJ"/>
    <property type="match status" value="1"/>
</dbReference>
<proteinExistence type="inferred from homology"/>
<feature type="transmembrane region" description="Helical" evidence="9">
    <location>
        <begin position="82"/>
        <end position="103"/>
    </location>
</feature>
<gene>
    <name evidence="10" type="primary">murJ</name>
    <name evidence="10" type="ORF">ACFODW_05135</name>
</gene>
<organism evidence="10 11">
    <name type="scientific">Virgibacillus sediminis</name>
    <dbReference type="NCBI Taxonomy" id="202260"/>
    <lineage>
        <taxon>Bacteria</taxon>
        <taxon>Bacillati</taxon>
        <taxon>Bacillota</taxon>
        <taxon>Bacilli</taxon>
        <taxon>Bacillales</taxon>
        <taxon>Bacillaceae</taxon>
        <taxon>Virgibacillus</taxon>
    </lineage>
</organism>
<comment type="subcellular location">
    <subcellularLocation>
        <location evidence="1">Cell membrane</location>
        <topology evidence="1">Multi-pass membrane protein</topology>
    </subcellularLocation>
</comment>
<feature type="transmembrane region" description="Helical" evidence="9">
    <location>
        <begin position="401"/>
        <end position="420"/>
    </location>
</feature>
<keyword evidence="8" id="KW-0961">Cell wall biogenesis/degradation</keyword>
<feature type="transmembrane region" description="Helical" evidence="9">
    <location>
        <begin position="50"/>
        <end position="70"/>
    </location>
</feature>
<feature type="transmembrane region" description="Helical" evidence="9">
    <location>
        <begin position="460"/>
        <end position="481"/>
    </location>
</feature>
<keyword evidence="11" id="KW-1185">Reference proteome</keyword>
<keyword evidence="7 8" id="KW-0472">Membrane</keyword>
<evidence type="ECO:0000256" key="7">
    <source>
        <dbReference type="ARBA" id="ARBA00023136"/>
    </source>
</evidence>
<sequence length="482" mass="53357">MRLFKILGAVALINIIARLLGFAREVVIGYQYGTSYQADSIITAFTVPNFIYIVVGGAITTAFISVYTKLEKGAREQFFQTIFTLLILITGSITVLFLLFPVFWMNLFFSGMSEEAMQLTSELFVWMAPATVFLVIAMLFSGLHNINENYRLSSMATLVFNGLFLLVGVGLTPFLMEYSYGLGALLGSLFMAAMLMYTIHSRSKMPLKLRVTLQPEVKRFAKLALPILFGGATIQFYFIIQRIYASSLDEGAISALNYASKMTQFPQAVLMTSVTTVIYPLMAKAVGEKDERKVTSAYRKGFRMLTILLLPATVFMILYAEEVIRFIFEYGSFGSQSTNTTYPLLQIFSLSIFSLALNAYVTRFFYAMEKSYLPVTLNILSVFGVNILVIHLLIDQLGVDAVAWGTVAGTTANMLLLLVAAKWKLELSVSSISYIVKLLIFVLIAGAAIWLTTLPELPPLFSLALGGVATALFILVGLKIVK</sequence>
<keyword evidence="5 8" id="KW-0573">Peptidoglycan synthesis</keyword>
<keyword evidence="6 9" id="KW-1133">Transmembrane helix</keyword>
<keyword evidence="3 9" id="KW-0812">Transmembrane</keyword>
<evidence type="ECO:0000256" key="2">
    <source>
        <dbReference type="ARBA" id="ARBA00022475"/>
    </source>
</evidence>
<dbReference type="CDD" id="cd13123">
    <property type="entry name" value="MATE_MurJ_like"/>
    <property type="match status" value="1"/>
</dbReference>
<dbReference type="NCBIfam" id="TIGR01695">
    <property type="entry name" value="murJ_mviN"/>
    <property type="match status" value="1"/>
</dbReference>
<dbReference type="PIRSF" id="PIRSF002869">
    <property type="entry name" value="MviN"/>
    <property type="match status" value="1"/>
</dbReference>
<evidence type="ECO:0000256" key="8">
    <source>
        <dbReference type="PIRNR" id="PIRNR002869"/>
    </source>
</evidence>
<feature type="transmembrane region" description="Helical" evidence="9">
    <location>
        <begin position="7"/>
        <end position="30"/>
    </location>
</feature>
<comment type="function">
    <text evidence="8">Involved in peptidoglycan biosynthesis. Transports lipid-linked peptidoglycan precursors from the inner to the outer leaflet of the cytoplasmic membrane.</text>
</comment>
<feature type="transmembrane region" description="Helical" evidence="9">
    <location>
        <begin position="220"/>
        <end position="244"/>
    </location>
</feature>
<keyword evidence="2 8" id="KW-1003">Cell membrane</keyword>
<evidence type="ECO:0000256" key="6">
    <source>
        <dbReference type="ARBA" id="ARBA00022989"/>
    </source>
</evidence>
<accession>A0ABV7A4L0</accession>
<comment type="caution">
    <text evidence="10">The sequence shown here is derived from an EMBL/GenBank/DDBJ whole genome shotgun (WGS) entry which is preliminary data.</text>
</comment>
<keyword evidence="8" id="KW-0813">Transport</keyword>
<feature type="transmembrane region" description="Helical" evidence="9">
    <location>
        <begin position="340"/>
        <end position="360"/>
    </location>
</feature>
<evidence type="ECO:0000256" key="3">
    <source>
        <dbReference type="ARBA" id="ARBA00022692"/>
    </source>
</evidence>
<evidence type="ECO:0000313" key="11">
    <source>
        <dbReference type="Proteomes" id="UP001595387"/>
    </source>
</evidence>
<evidence type="ECO:0000256" key="9">
    <source>
        <dbReference type="SAM" id="Phobius"/>
    </source>
</evidence>
<dbReference type="InterPro" id="IPR004268">
    <property type="entry name" value="MurJ"/>
</dbReference>
<dbReference type="PANTHER" id="PTHR47019">
    <property type="entry name" value="LIPID II FLIPPASE MURJ"/>
    <property type="match status" value="1"/>
</dbReference>
<dbReference type="PANTHER" id="PTHR47019:SF1">
    <property type="entry name" value="LIPID II FLIPPASE MURJ"/>
    <property type="match status" value="1"/>
</dbReference>
<feature type="transmembrane region" description="Helical" evidence="9">
    <location>
        <begin position="432"/>
        <end position="454"/>
    </location>
</feature>
<feature type="transmembrane region" description="Helical" evidence="9">
    <location>
        <begin position="372"/>
        <end position="394"/>
    </location>
</feature>
<dbReference type="PRINTS" id="PR01806">
    <property type="entry name" value="VIRFACTRMVIN"/>
</dbReference>
<evidence type="ECO:0000256" key="4">
    <source>
        <dbReference type="ARBA" id="ARBA00022960"/>
    </source>
</evidence>
<dbReference type="EMBL" id="JBHRRZ010000009">
    <property type="protein sequence ID" value="MFC2947735.1"/>
    <property type="molecule type" value="Genomic_DNA"/>
</dbReference>
<reference evidence="11" key="1">
    <citation type="journal article" date="2019" name="Int. J. Syst. Evol. Microbiol.">
        <title>The Global Catalogue of Microorganisms (GCM) 10K type strain sequencing project: providing services to taxonomists for standard genome sequencing and annotation.</title>
        <authorList>
            <consortium name="The Broad Institute Genomics Platform"/>
            <consortium name="The Broad Institute Genome Sequencing Center for Infectious Disease"/>
            <person name="Wu L."/>
            <person name="Ma J."/>
        </authorList>
    </citation>
    <scope>NUCLEOTIDE SEQUENCE [LARGE SCALE GENOMIC DNA]</scope>
    <source>
        <strain evidence="11">KCTC 13193</strain>
    </source>
</reference>
<feature type="transmembrane region" description="Helical" evidence="9">
    <location>
        <begin position="155"/>
        <end position="174"/>
    </location>
</feature>
<evidence type="ECO:0000256" key="1">
    <source>
        <dbReference type="ARBA" id="ARBA00004651"/>
    </source>
</evidence>
<feature type="transmembrane region" description="Helical" evidence="9">
    <location>
        <begin position="302"/>
        <end position="320"/>
    </location>
</feature>
<dbReference type="Proteomes" id="UP001595387">
    <property type="component" value="Unassembled WGS sequence"/>
</dbReference>
<evidence type="ECO:0000313" key="10">
    <source>
        <dbReference type="EMBL" id="MFC2947735.1"/>
    </source>
</evidence>